<dbReference type="Gene3D" id="1.20.1250.20">
    <property type="entry name" value="MFS general substrate transporter like domains"/>
    <property type="match status" value="1"/>
</dbReference>
<gene>
    <name evidence="6" type="ORF">TOPH_07116</name>
</gene>
<accession>A0A0L0N2L1</accession>
<dbReference type="Proteomes" id="UP000036947">
    <property type="component" value="Unassembled WGS sequence"/>
</dbReference>
<protein>
    <recommendedName>
        <fullName evidence="8">Major facilitator superfamily (MFS) profile domain-containing protein</fullName>
    </recommendedName>
</protein>
<evidence type="ECO:0000256" key="4">
    <source>
        <dbReference type="ARBA" id="ARBA00023136"/>
    </source>
</evidence>
<dbReference type="OrthoDB" id="2130629at2759"/>
<evidence type="ECO:0000256" key="5">
    <source>
        <dbReference type="SAM" id="Phobius"/>
    </source>
</evidence>
<evidence type="ECO:0000256" key="1">
    <source>
        <dbReference type="ARBA" id="ARBA00004141"/>
    </source>
</evidence>
<name>A0A0L0N2L1_TOLOC</name>
<evidence type="ECO:0008006" key="8">
    <source>
        <dbReference type="Google" id="ProtNLM"/>
    </source>
</evidence>
<feature type="transmembrane region" description="Helical" evidence="5">
    <location>
        <begin position="69"/>
        <end position="91"/>
    </location>
</feature>
<keyword evidence="7" id="KW-1185">Reference proteome</keyword>
<sequence>MNGMGQPLGYALGLVLGGIFTDTIGWRWAHYMMAIIDFCLLTASIWSLPSVKQQSKKKWTRRLAEDIDWLGALIMSVALGLLLYVLATINYDILPENWHRSDHCFAGHIACSLSRFSDLDELPDQK</sequence>
<evidence type="ECO:0000313" key="7">
    <source>
        <dbReference type="Proteomes" id="UP000036947"/>
    </source>
</evidence>
<comment type="caution">
    <text evidence="6">The sequence shown here is derived from an EMBL/GenBank/DDBJ whole genome shotgun (WGS) entry which is preliminary data.</text>
</comment>
<proteinExistence type="predicted"/>
<dbReference type="PANTHER" id="PTHR42718">
    <property type="entry name" value="MAJOR FACILITATOR SUPERFAMILY MULTIDRUG TRANSPORTER MFSC"/>
    <property type="match status" value="1"/>
</dbReference>
<dbReference type="InterPro" id="IPR036259">
    <property type="entry name" value="MFS_trans_sf"/>
</dbReference>
<dbReference type="SUPFAM" id="SSF103473">
    <property type="entry name" value="MFS general substrate transporter"/>
    <property type="match status" value="1"/>
</dbReference>
<comment type="subcellular location">
    <subcellularLocation>
        <location evidence="1">Membrane</location>
        <topology evidence="1">Multi-pass membrane protein</topology>
    </subcellularLocation>
</comment>
<organism evidence="6 7">
    <name type="scientific">Tolypocladium ophioglossoides (strain CBS 100239)</name>
    <name type="common">Snaketongue truffleclub</name>
    <name type="synonym">Elaphocordyceps ophioglossoides</name>
    <dbReference type="NCBI Taxonomy" id="1163406"/>
    <lineage>
        <taxon>Eukaryota</taxon>
        <taxon>Fungi</taxon>
        <taxon>Dikarya</taxon>
        <taxon>Ascomycota</taxon>
        <taxon>Pezizomycotina</taxon>
        <taxon>Sordariomycetes</taxon>
        <taxon>Hypocreomycetidae</taxon>
        <taxon>Hypocreales</taxon>
        <taxon>Ophiocordycipitaceae</taxon>
        <taxon>Tolypocladium</taxon>
    </lineage>
</organism>
<evidence type="ECO:0000313" key="6">
    <source>
        <dbReference type="EMBL" id="KND88244.1"/>
    </source>
</evidence>
<evidence type="ECO:0000256" key="3">
    <source>
        <dbReference type="ARBA" id="ARBA00022989"/>
    </source>
</evidence>
<keyword evidence="4 5" id="KW-0472">Membrane</keyword>
<evidence type="ECO:0000256" key="2">
    <source>
        <dbReference type="ARBA" id="ARBA00022692"/>
    </source>
</evidence>
<dbReference type="AlphaFoldDB" id="A0A0L0N2L1"/>
<feature type="transmembrane region" description="Helical" evidence="5">
    <location>
        <begin position="31"/>
        <end position="48"/>
    </location>
</feature>
<keyword evidence="2 5" id="KW-0812">Transmembrane</keyword>
<keyword evidence="3 5" id="KW-1133">Transmembrane helix</keyword>
<dbReference type="GO" id="GO:0016020">
    <property type="term" value="C:membrane"/>
    <property type="evidence" value="ECO:0007669"/>
    <property type="project" value="UniProtKB-SubCell"/>
</dbReference>
<reference evidence="6 7" key="1">
    <citation type="journal article" date="2015" name="BMC Genomics">
        <title>The genome of the truffle-parasite Tolypocladium ophioglossoides and the evolution of antifungal peptaibiotics.</title>
        <authorList>
            <person name="Quandt C.A."/>
            <person name="Bushley K.E."/>
            <person name="Spatafora J.W."/>
        </authorList>
    </citation>
    <scope>NUCLEOTIDE SEQUENCE [LARGE SCALE GENOMIC DNA]</scope>
    <source>
        <strain evidence="6 7">CBS 100239</strain>
    </source>
</reference>
<dbReference type="EMBL" id="LFRF01000027">
    <property type="protein sequence ID" value="KND88244.1"/>
    <property type="molecule type" value="Genomic_DNA"/>
</dbReference>
<dbReference type="PANTHER" id="PTHR42718:SF10">
    <property type="entry name" value="TRANSPORTER, PUTATIVE (AFU_ORTHOLOGUE AFUA_8G06760)-RELATED"/>
    <property type="match status" value="1"/>
</dbReference>